<dbReference type="Proteomes" id="UP000192468">
    <property type="component" value="Unassembled WGS sequence"/>
</dbReference>
<sequence>MKIKHADISGTFCIGIRFNNISYEQRALPYLDNMNAYHKYEVTRDFSQLSDAIKNCKDKDLIELINADALRYGIDLNNLKTYGGEIAKAFNAIGEGTQWQLPLSIQYLKKLGFLKEIK</sequence>
<dbReference type="RefSeq" id="WP_176212635.1">
    <property type="nucleotide sequence ID" value="NZ_FWXH01000003.1"/>
</dbReference>
<dbReference type="AlphaFoldDB" id="A0A1W1XD88"/>
<organism evidence="1 2">
    <name type="scientific">Clostridium acidisoli DSM 12555</name>
    <dbReference type="NCBI Taxonomy" id="1121291"/>
    <lineage>
        <taxon>Bacteria</taxon>
        <taxon>Bacillati</taxon>
        <taxon>Bacillota</taxon>
        <taxon>Clostridia</taxon>
        <taxon>Eubacteriales</taxon>
        <taxon>Clostridiaceae</taxon>
        <taxon>Clostridium</taxon>
    </lineage>
</organism>
<proteinExistence type="predicted"/>
<accession>A0A1W1XD88</accession>
<name>A0A1W1XD88_9CLOT</name>
<keyword evidence="2" id="KW-1185">Reference proteome</keyword>
<evidence type="ECO:0000313" key="2">
    <source>
        <dbReference type="Proteomes" id="UP000192468"/>
    </source>
</evidence>
<dbReference type="EMBL" id="FWXH01000003">
    <property type="protein sequence ID" value="SMC21995.1"/>
    <property type="molecule type" value="Genomic_DNA"/>
</dbReference>
<dbReference type="STRING" id="1121291.SAMN02745134_01508"/>
<gene>
    <name evidence="1" type="ORF">SAMN02745134_01508</name>
</gene>
<reference evidence="1 2" key="1">
    <citation type="submission" date="2017-04" db="EMBL/GenBank/DDBJ databases">
        <authorList>
            <person name="Afonso C.L."/>
            <person name="Miller P.J."/>
            <person name="Scott M.A."/>
            <person name="Spackman E."/>
            <person name="Goraichik I."/>
            <person name="Dimitrov K.M."/>
            <person name="Suarez D.L."/>
            <person name="Swayne D.E."/>
        </authorList>
    </citation>
    <scope>NUCLEOTIDE SEQUENCE [LARGE SCALE GENOMIC DNA]</scope>
    <source>
        <strain evidence="1 2">DSM 12555</strain>
    </source>
</reference>
<protein>
    <submittedName>
        <fullName evidence="1">Uncharacterized protein</fullName>
    </submittedName>
</protein>
<evidence type="ECO:0000313" key="1">
    <source>
        <dbReference type="EMBL" id="SMC21995.1"/>
    </source>
</evidence>